<dbReference type="AlphaFoldDB" id="A0A6L2PXA1"/>
<dbReference type="PANTHER" id="PTHR42643:SF30">
    <property type="entry name" value="IONOTROPIC RECEPTOR 40A-RELATED"/>
    <property type="match status" value="1"/>
</dbReference>
<evidence type="ECO:0000256" key="5">
    <source>
        <dbReference type="ARBA" id="ARBA00022989"/>
    </source>
</evidence>
<keyword evidence="4 9" id="KW-0812">Transmembrane</keyword>
<dbReference type="Gene3D" id="1.10.287.70">
    <property type="match status" value="1"/>
</dbReference>
<evidence type="ECO:0000259" key="10">
    <source>
        <dbReference type="Pfam" id="PF00060"/>
    </source>
</evidence>
<feature type="transmembrane region" description="Helical" evidence="9">
    <location>
        <begin position="279"/>
        <end position="299"/>
    </location>
</feature>
<evidence type="ECO:0000313" key="12">
    <source>
        <dbReference type="Proteomes" id="UP000502823"/>
    </source>
</evidence>
<evidence type="ECO:0000313" key="11">
    <source>
        <dbReference type="EMBL" id="GFG35095.1"/>
    </source>
</evidence>
<dbReference type="InterPro" id="IPR001320">
    <property type="entry name" value="Iontro_rcpt_C"/>
</dbReference>
<dbReference type="SUPFAM" id="SSF53850">
    <property type="entry name" value="Periplasmic binding protein-like II"/>
    <property type="match status" value="1"/>
</dbReference>
<reference evidence="12" key="1">
    <citation type="submission" date="2020-01" db="EMBL/GenBank/DDBJ databases">
        <title>Draft genome sequence of the Termite Coptotermes fromosanus.</title>
        <authorList>
            <person name="Itakura S."/>
            <person name="Yosikawa Y."/>
            <person name="Umezawa K."/>
        </authorList>
    </citation>
    <scope>NUCLEOTIDE SEQUENCE [LARGE SCALE GENOMIC DNA]</scope>
</reference>
<keyword evidence="3" id="KW-1003">Cell membrane</keyword>
<sequence>MCDVSNITATVAGLTAVSAFIFSTAVCLLTSANSDKQNGIRPVRRVTRQYRYSSIAYTEATGRSSVDDGGEFVGNFFFAPYRFITFQPHLAFANESKALVGSGSDRTVITTPKHICILNVWTTGGSVYYVAEDKAYGSQRNDGTWTGVMNLTVSKHVEVGIGRFIFTEDRMSAVHFLPPILITRMSVFIKEIDTDESTWHYVLAPLSYGMWWALVAAMVMLALFLSAMWYLEGKYGNQPEVKNCSFYDSLTSVMASFCQQGQATTPRSWACRVVFVSSYFTAVIVLVAYSATFISFLAVRRTVLPFTDFKGLLNDGTYKLGVFPNSAQMYYFENSTHPILKGVLERLIKPDYGNLPTNDTEGLQRICDNKNYAFLTSQFFVRQCYGDYHCNVVEVPDASFHASTSIIINKESQYTRIFTQRLQQMRRNGILMAIAEKYLPLGVTNDDVKFPRSVSLQKTLPVFIVFMSGVFISIVCLLTEVQVYKQCCHRRVSFTSDYCE</sequence>
<organism evidence="11 12">
    <name type="scientific">Coptotermes formosanus</name>
    <name type="common">Formosan subterranean termite</name>
    <dbReference type="NCBI Taxonomy" id="36987"/>
    <lineage>
        <taxon>Eukaryota</taxon>
        <taxon>Metazoa</taxon>
        <taxon>Ecdysozoa</taxon>
        <taxon>Arthropoda</taxon>
        <taxon>Hexapoda</taxon>
        <taxon>Insecta</taxon>
        <taxon>Pterygota</taxon>
        <taxon>Neoptera</taxon>
        <taxon>Polyneoptera</taxon>
        <taxon>Dictyoptera</taxon>
        <taxon>Blattodea</taxon>
        <taxon>Blattoidea</taxon>
        <taxon>Termitoidae</taxon>
        <taxon>Rhinotermitidae</taxon>
        <taxon>Coptotermes</taxon>
    </lineage>
</organism>
<dbReference type="GO" id="GO:0015276">
    <property type="term" value="F:ligand-gated monoatomic ion channel activity"/>
    <property type="evidence" value="ECO:0007669"/>
    <property type="project" value="InterPro"/>
</dbReference>
<protein>
    <recommendedName>
        <fullName evidence="10">Ionotropic glutamate receptor C-terminal domain-containing protein</fullName>
    </recommendedName>
</protein>
<dbReference type="GO" id="GO:0005886">
    <property type="term" value="C:plasma membrane"/>
    <property type="evidence" value="ECO:0007669"/>
    <property type="project" value="UniProtKB-SubCell"/>
</dbReference>
<feature type="transmembrane region" description="Helical" evidence="9">
    <location>
        <begin position="211"/>
        <end position="231"/>
    </location>
</feature>
<dbReference type="OrthoDB" id="8191804at2759"/>
<feature type="transmembrane region" description="Helical" evidence="9">
    <location>
        <begin position="460"/>
        <end position="484"/>
    </location>
</feature>
<keyword evidence="8" id="KW-0325">Glycoprotein</keyword>
<evidence type="ECO:0000256" key="8">
    <source>
        <dbReference type="ARBA" id="ARBA00023180"/>
    </source>
</evidence>
<dbReference type="InParanoid" id="A0A6L2PXA1"/>
<dbReference type="Gene3D" id="3.40.190.10">
    <property type="entry name" value="Periplasmic binding protein-like II"/>
    <property type="match status" value="1"/>
</dbReference>
<dbReference type="InterPro" id="IPR052192">
    <property type="entry name" value="Insect_Ionotropic_Sensory_Rcpt"/>
</dbReference>
<feature type="transmembrane region" description="Helical" evidence="9">
    <location>
        <begin position="12"/>
        <end position="32"/>
    </location>
</feature>
<keyword evidence="6 9" id="KW-0472">Membrane</keyword>
<feature type="domain" description="Ionotropic glutamate receptor C-terminal" evidence="10">
    <location>
        <begin position="209"/>
        <end position="383"/>
    </location>
</feature>
<accession>A0A6L2PXA1</accession>
<proteinExistence type="inferred from homology"/>
<evidence type="ECO:0000256" key="6">
    <source>
        <dbReference type="ARBA" id="ARBA00023136"/>
    </source>
</evidence>
<keyword evidence="5 9" id="KW-1133">Transmembrane helix</keyword>
<dbReference type="EMBL" id="BLKM01000524">
    <property type="protein sequence ID" value="GFG35095.1"/>
    <property type="molecule type" value="Genomic_DNA"/>
</dbReference>
<evidence type="ECO:0000256" key="9">
    <source>
        <dbReference type="SAM" id="Phobius"/>
    </source>
</evidence>
<name>A0A6L2PXA1_COPFO</name>
<dbReference type="GO" id="GO:0050906">
    <property type="term" value="P:detection of stimulus involved in sensory perception"/>
    <property type="evidence" value="ECO:0007669"/>
    <property type="project" value="UniProtKB-ARBA"/>
</dbReference>
<evidence type="ECO:0000256" key="3">
    <source>
        <dbReference type="ARBA" id="ARBA00022475"/>
    </source>
</evidence>
<dbReference type="Pfam" id="PF00060">
    <property type="entry name" value="Lig_chan"/>
    <property type="match status" value="1"/>
</dbReference>
<dbReference type="PANTHER" id="PTHR42643">
    <property type="entry name" value="IONOTROPIC RECEPTOR 20A-RELATED"/>
    <property type="match status" value="1"/>
</dbReference>
<gene>
    <name evidence="11" type="ORF">Cfor_00637</name>
</gene>
<comment type="similarity">
    <text evidence="2">Belongs to the glutamate-gated ion channel (TC 1.A.10.1) family.</text>
</comment>
<comment type="subcellular location">
    <subcellularLocation>
        <location evidence="1">Cell membrane</location>
        <topology evidence="1">Multi-pass membrane protein</topology>
    </subcellularLocation>
</comment>
<evidence type="ECO:0000256" key="2">
    <source>
        <dbReference type="ARBA" id="ARBA00008685"/>
    </source>
</evidence>
<dbReference type="Proteomes" id="UP000502823">
    <property type="component" value="Unassembled WGS sequence"/>
</dbReference>
<keyword evidence="7" id="KW-0675">Receptor</keyword>
<keyword evidence="12" id="KW-1185">Reference proteome</keyword>
<evidence type="ECO:0000256" key="4">
    <source>
        <dbReference type="ARBA" id="ARBA00022692"/>
    </source>
</evidence>
<comment type="caution">
    <text evidence="11">The sequence shown here is derived from an EMBL/GenBank/DDBJ whole genome shotgun (WGS) entry which is preliminary data.</text>
</comment>
<evidence type="ECO:0000256" key="1">
    <source>
        <dbReference type="ARBA" id="ARBA00004651"/>
    </source>
</evidence>
<evidence type="ECO:0000256" key="7">
    <source>
        <dbReference type="ARBA" id="ARBA00023170"/>
    </source>
</evidence>